<keyword evidence="1" id="KW-1133">Transmembrane helix</keyword>
<feature type="transmembrane region" description="Helical" evidence="1">
    <location>
        <begin position="7"/>
        <end position="30"/>
    </location>
</feature>
<dbReference type="AlphaFoldDB" id="A0A381Y8F2"/>
<feature type="transmembrane region" description="Helical" evidence="1">
    <location>
        <begin position="36"/>
        <end position="55"/>
    </location>
</feature>
<sequence length="72" mass="8648">MELFRPILRVVGYLFLTIFTIQLLNIYFNWFVSNNFMFMPSLYIGIGALFILVLIDRLVSKEDNYYEKNVEK</sequence>
<organism evidence="2">
    <name type="scientific">marine metagenome</name>
    <dbReference type="NCBI Taxonomy" id="408172"/>
    <lineage>
        <taxon>unclassified sequences</taxon>
        <taxon>metagenomes</taxon>
        <taxon>ecological metagenomes</taxon>
    </lineage>
</organism>
<gene>
    <name evidence="2" type="ORF">METZ01_LOCUS126034</name>
</gene>
<name>A0A381Y8F2_9ZZZZ</name>
<keyword evidence="1" id="KW-0812">Transmembrane</keyword>
<accession>A0A381Y8F2</accession>
<keyword evidence="1" id="KW-0472">Membrane</keyword>
<proteinExistence type="predicted"/>
<dbReference type="EMBL" id="UINC01017606">
    <property type="protein sequence ID" value="SVA73180.1"/>
    <property type="molecule type" value="Genomic_DNA"/>
</dbReference>
<protein>
    <submittedName>
        <fullName evidence="2">Uncharacterized protein</fullName>
    </submittedName>
</protein>
<reference evidence="2" key="1">
    <citation type="submission" date="2018-05" db="EMBL/GenBank/DDBJ databases">
        <authorList>
            <person name="Lanie J.A."/>
            <person name="Ng W.-L."/>
            <person name="Kazmierczak K.M."/>
            <person name="Andrzejewski T.M."/>
            <person name="Davidsen T.M."/>
            <person name="Wayne K.J."/>
            <person name="Tettelin H."/>
            <person name="Glass J.I."/>
            <person name="Rusch D."/>
            <person name="Podicherti R."/>
            <person name="Tsui H.-C.T."/>
            <person name="Winkler M.E."/>
        </authorList>
    </citation>
    <scope>NUCLEOTIDE SEQUENCE</scope>
</reference>
<evidence type="ECO:0000256" key="1">
    <source>
        <dbReference type="SAM" id="Phobius"/>
    </source>
</evidence>
<evidence type="ECO:0000313" key="2">
    <source>
        <dbReference type="EMBL" id="SVA73180.1"/>
    </source>
</evidence>